<dbReference type="PANTHER" id="PTHR23044">
    <property type="entry name" value="3'-5' EXONUCLEASE ERI1-RELATED"/>
    <property type="match status" value="1"/>
</dbReference>
<dbReference type="PANTHER" id="PTHR23044:SF61">
    <property type="entry name" value="3'-5' EXORIBONUCLEASE 1-RELATED"/>
    <property type="match status" value="1"/>
</dbReference>
<dbReference type="InterPro" id="IPR047201">
    <property type="entry name" value="ERI-1_3'hExo-like"/>
</dbReference>
<dbReference type="InterPro" id="IPR036397">
    <property type="entry name" value="RNaseH_sf"/>
</dbReference>
<dbReference type="Pfam" id="PF00929">
    <property type="entry name" value="RNase_T"/>
    <property type="match status" value="1"/>
</dbReference>
<keyword evidence="6" id="KW-1185">Reference proteome</keyword>
<feature type="domain" description="Exonuclease" evidence="4">
    <location>
        <begin position="75"/>
        <end position="253"/>
    </location>
</feature>
<dbReference type="SUPFAM" id="SSF53098">
    <property type="entry name" value="Ribonuclease H-like"/>
    <property type="match status" value="1"/>
</dbReference>
<dbReference type="AlphaFoldDB" id="A0A8S1HHK3"/>
<dbReference type="SMART" id="SM00479">
    <property type="entry name" value="EXOIII"/>
    <property type="match status" value="1"/>
</dbReference>
<evidence type="ECO:0000313" key="5">
    <source>
        <dbReference type="EMBL" id="CAD6195234.1"/>
    </source>
</evidence>
<reference evidence="5" key="1">
    <citation type="submission" date="2020-10" db="EMBL/GenBank/DDBJ databases">
        <authorList>
            <person name="Kikuchi T."/>
        </authorList>
    </citation>
    <scope>NUCLEOTIDE SEQUENCE</scope>
    <source>
        <strain evidence="5">NKZ352</strain>
    </source>
</reference>
<dbReference type="GO" id="GO:0003676">
    <property type="term" value="F:nucleic acid binding"/>
    <property type="evidence" value="ECO:0007669"/>
    <property type="project" value="InterPro"/>
</dbReference>
<accession>A0A8S1HHK3</accession>
<organism evidence="5 6">
    <name type="scientific">Caenorhabditis auriculariae</name>
    <dbReference type="NCBI Taxonomy" id="2777116"/>
    <lineage>
        <taxon>Eukaryota</taxon>
        <taxon>Metazoa</taxon>
        <taxon>Ecdysozoa</taxon>
        <taxon>Nematoda</taxon>
        <taxon>Chromadorea</taxon>
        <taxon>Rhabditida</taxon>
        <taxon>Rhabditina</taxon>
        <taxon>Rhabditomorpha</taxon>
        <taxon>Rhabditoidea</taxon>
        <taxon>Rhabditidae</taxon>
        <taxon>Peloderinae</taxon>
        <taxon>Caenorhabditis</taxon>
    </lineage>
</organism>
<evidence type="ECO:0000256" key="1">
    <source>
        <dbReference type="ARBA" id="ARBA00022722"/>
    </source>
</evidence>
<evidence type="ECO:0000256" key="3">
    <source>
        <dbReference type="ARBA" id="ARBA00022839"/>
    </source>
</evidence>
<dbReference type="OrthoDB" id="448399at2759"/>
<protein>
    <recommendedName>
        <fullName evidence="4">Exonuclease domain-containing protein</fullName>
    </recommendedName>
</protein>
<dbReference type="CDD" id="cd06133">
    <property type="entry name" value="ERI-1_3'hExo_like"/>
    <property type="match status" value="1"/>
</dbReference>
<dbReference type="Gene3D" id="3.30.420.10">
    <property type="entry name" value="Ribonuclease H-like superfamily/Ribonuclease H"/>
    <property type="match status" value="1"/>
</dbReference>
<evidence type="ECO:0000313" key="6">
    <source>
        <dbReference type="Proteomes" id="UP000835052"/>
    </source>
</evidence>
<gene>
    <name evidence="5" type="ORF">CAUJ_LOCUS11153</name>
</gene>
<evidence type="ECO:0000256" key="2">
    <source>
        <dbReference type="ARBA" id="ARBA00022801"/>
    </source>
</evidence>
<comment type="caution">
    <text evidence="5">The sequence shown here is derived from an EMBL/GenBank/DDBJ whole genome shotgun (WGS) entry which is preliminary data.</text>
</comment>
<dbReference type="InterPro" id="IPR051274">
    <property type="entry name" value="3-5_Exoribonuclease"/>
</dbReference>
<dbReference type="Proteomes" id="UP000835052">
    <property type="component" value="Unassembled WGS sequence"/>
</dbReference>
<dbReference type="InterPro" id="IPR013520">
    <property type="entry name" value="Ribonucl_H"/>
</dbReference>
<keyword evidence="1" id="KW-0540">Nuclease</keyword>
<keyword evidence="3" id="KW-0269">Exonuclease</keyword>
<keyword evidence="2" id="KW-0378">Hydrolase</keyword>
<dbReference type="InterPro" id="IPR012337">
    <property type="entry name" value="RNaseH-like_sf"/>
</dbReference>
<dbReference type="EMBL" id="CAJGYM010000052">
    <property type="protein sequence ID" value="CAD6195234.1"/>
    <property type="molecule type" value="Genomic_DNA"/>
</dbReference>
<sequence>MSIFSTPSTSSARRKLLLLSISRQNLRYFSKKRGSFIEKQNPLNIRTPPSNPAPLPFFKPARAENMTAVKQKLDFLLVLDFEATCDNDNSTLPCMEIIEFPVVKLSTKDWQEKGRFHQYVRPTVTPILTSFFALEMVDGKPTIEEVFPMFDKWLKEDQELKNGNFSFLTFGDWDLKVALPNEARFKKFEIPSYFNSWINIKRSFATHTGRFPKGLPDVLNAYKLQLQGHHHSGIDDVLNICEVVKCMGQEGFVFQKKRRPSNKKRAGPNRPTI</sequence>
<proteinExistence type="predicted"/>
<evidence type="ECO:0000259" key="4">
    <source>
        <dbReference type="SMART" id="SM00479"/>
    </source>
</evidence>
<dbReference type="GO" id="GO:0000175">
    <property type="term" value="F:3'-5'-RNA exonuclease activity"/>
    <property type="evidence" value="ECO:0007669"/>
    <property type="project" value="InterPro"/>
</dbReference>
<name>A0A8S1HHK3_9PELO</name>